<dbReference type="PANTHER" id="PTHR13166:SF7">
    <property type="entry name" value="LYR MOTIF-CONTAINING PROTEIN 4"/>
    <property type="match status" value="1"/>
</dbReference>
<dbReference type="InterPro" id="IPR045297">
    <property type="entry name" value="Complex1_LYR_LYRM4"/>
</dbReference>
<dbReference type="GO" id="GO:0005739">
    <property type="term" value="C:mitochondrion"/>
    <property type="evidence" value="ECO:0007669"/>
    <property type="project" value="TreeGrafter"/>
</dbReference>
<keyword evidence="4" id="KW-1185">Reference proteome</keyword>
<dbReference type="EMBL" id="LR899009">
    <property type="protein sequence ID" value="CAD7077562.1"/>
    <property type="molecule type" value="Genomic_DNA"/>
</dbReference>
<evidence type="ECO:0000259" key="2">
    <source>
        <dbReference type="Pfam" id="PF05347"/>
    </source>
</evidence>
<dbReference type="AlphaFoldDB" id="A0A7R8YML2"/>
<dbReference type="Proteomes" id="UP000594454">
    <property type="component" value="Chromosome 1"/>
</dbReference>
<name>A0A7R8YML2_HERIL</name>
<evidence type="ECO:0000313" key="3">
    <source>
        <dbReference type="EMBL" id="CAD7077562.1"/>
    </source>
</evidence>
<dbReference type="FunCoup" id="A0A7R8YML2">
    <property type="interactions" value="1856"/>
</dbReference>
<proteinExistence type="inferred from homology"/>
<accession>A0A7R8YML2</accession>
<gene>
    <name evidence="3" type="ORF">HERILL_LOCUS899</name>
</gene>
<protein>
    <recommendedName>
        <fullName evidence="2">Complex 1 LYR protein domain-containing protein</fullName>
    </recommendedName>
</protein>
<dbReference type="PANTHER" id="PTHR13166">
    <property type="entry name" value="PROTEIN C6ORF149"/>
    <property type="match status" value="1"/>
</dbReference>
<evidence type="ECO:0000256" key="1">
    <source>
        <dbReference type="ARBA" id="ARBA00009508"/>
    </source>
</evidence>
<dbReference type="OrthoDB" id="275715at2759"/>
<feature type="domain" description="Complex 1 LYR protein" evidence="2">
    <location>
        <begin position="9"/>
        <end position="65"/>
    </location>
</feature>
<dbReference type="GO" id="GO:1990221">
    <property type="term" value="C:L-cysteine desulfurase complex"/>
    <property type="evidence" value="ECO:0007669"/>
    <property type="project" value="TreeGrafter"/>
</dbReference>
<dbReference type="GO" id="GO:0016226">
    <property type="term" value="P:iron-sulfur cluster assembly"/>
    <property type="evidence" value="ECO:0007669"/>
    <property type="project" value="InterPro"/>
</dbReference>
<organism evidence="3 4">
    <name type="scientific">Hermetia illucens</name>
    <name type="common">Black soldier fly</name>
    <dbReference type="NCBI Taxonomy" id="343691"/>
    <lineage>
        <taxon>Eukaryota</taxon>
        <taxon>Metazoa</taxon>
        <taxon>Ecdysozoa</taxon>
        <taxon>Arthropoda</taxon>
        <taxon>Hexapoda</taxon>
        <taxon>Insecta</taxon>
        <taxon>Pterygota</taxon>
        <taxon>Neoptera</taxon>
        <taxon>Endopterygota</taxon>
        <taxon>Diptera</taxon>
        <taxon>Brachycera</taxon>
        <taxon>Stratiomyomorpha</taxon>
        <taxon>Stratiomyidae</taxon>
        <taxon>Hermetiinae</taxon>
        <taxon>Hermetia</taxon>
    </lineage>
</organism>
<evidence type="ECO:0000313" key="4">
    <source>
        <dbReference type="Proteomes" id="UP000594454"/>
    </source>
</evidence>
<sequence>MATGEIRMKVLSLYKSLLRESQKFSSYNFRMYALRKIRDEFREKKLLTDPARIKEEINFAEKNLGIIKRQVIVGNLYSTEKLIIEKNN</sequence>
<reference evidence="3 4" key="1">
    <citation type="submission" date="2020-11" db="EMBL/GenBank/DDBJ databases">
        <authorList>
            <person name="Wallbank WR R."/>
            <person name="Pardo Diaz C."/>
            <person name="Kozak K."/>
            <person name="Martin S."/>
            <person name="Jiggins C."/>
            <person name="Moest M."/>
            <person name="Warren A I."/>
            <person name="Generalovic N T."/>
            <person name="Byers J.R.P. K."/>
            <person name="Montejo-Kovacevich G."/>
            <person name="Yen C E."/>
        </authorList>
    </citation>
    <scope>NUCLEOTIDE SEQUENCE [LARGE SCALE GENOMIC DNA]</scope>
</reference>
<dbReference type="OMA" id="YTTDKLV"/>
<comment type="similarity">
    <text evidence="1">Belongs to the complex I LYR family.</text>
</comment>
<dbReference type="CDD" id="cd20264">
    <property type="entry name" value="Complex1_LYR_LYRM4"/>
    <property type="match status" value="1"/>
</dbReference>
<dbReference type="InterPro" id="IPR051522">
    <property type="entry name" value="ISC_assembly_LYR"/>
</dbReference>
<dbReference type="Pfam" id="PF05347">
    <property type="entry name" value="Complex1_LYR"/>
    <property type="match status" value="1"/>
</dbReference>
<dbReference type="InterPro" id="IPR008011">
    <property type="entry name" value="Complex1_LYR_dom"/>
</dbReference>
<dbReference type="InParanoid" id="A0A7R8YML2"/>